<keyword evidence="6" id="KW-0808">Transferase</keyword>
<evidence type="ECO:0000256" key="9">
    <source>
        <dbReference type="ARBA" id="ARBA00022824"/>
    </source>
</evidence>
<dbReference type="InterPro" id="IPR023352">
    <property type="entry name" value="MAPEG-like_dom_sf"/>
</dbReference>
<evidence type="ECO:0000256" key="2">
    <source>
        <dbReference type="ARBA" id="ARBA00004294"/>
    </source>
</evidence>
<keyword evidence="19" id="KW-1185">Reference proteome</keyword>
<dbReference type="PANTHER" id="PTHR10689">
    <property type="entry name" value="MICROSOMAL GLUTATHIONE S-TRANSFERASE 1"/>
    <property type="match status" value="1"/>
</dbReference>
<evidence type="ECO:0000256" key="6">
    <source>
        <dbReference type="ARBA" id="ARBA00022679"/>
    </source>
</evidence>
<evidence type="ECO:0000313" key="18">
    <source>
        <dbReference type="EMBL" id="KAL1513113.1"/>
    </source>
</evidence>
<dbReference type="EMBL" id="JBDJPC010000002">
    <property type="protein sequence ID" value="KAL1513113.1"/>
    <property type="molecule type" value="Genomic_DNA"/>
</dbReference>
<dbReference type="GO" id="GO:0004364">
    <property type="term" value="F:glutathione transferase activity"/>
    <property type="evidence" value="ECO:0007669"/>
    <property type="project" value="UniProtKB-EC"/>
</dbReference>
<evidence type="ECO:0000256" key="13">
    <source>
        <dbReference type="ARBA" id="ARBA00023136"/>
    </source>
</evidence>
<evidence type="ECO:0000256" key="15">
    <source>
        <dbReference type="ARBA" id="ARBA00039397"/>
    </source>
</evidence>
<evidence type="ECO:0000256" key="10">
    <source>
        <dbReference type="ARBA" id="ARBA00022989"/>
    </source>
</evidence>
<comment type="subunit">
    <text evidence="14">Homotrimer; The trimer binds only one molecule of glutathione.</text>
</comment>
<organism evidence="18 19">
    <name type="scientific">Hypothenemus hampei</name>
    <name type="common">Coffee berry borer</name>
    <dbReference type="NCBI Taxonomy" id="57062"/>
    <lineage>
        <taxon>Eukaryota</taxon>
        <taxon>Metazoa</taxon>
        <taxon>Ecdysozoa</taxon>
        <taxon>Arthropoda</taxon>
        <taxon>Hexapoda</taxon>
        <taxon>Insecta</taxon>
        <taxon>Pterygota</taxon>
        <taxon>Neoptera</taxon>
        <taxon>Endopterygota</taxon>
        <taxon>Coleoptera</taxon>
        <taxon>Polyphaga</taxon>
        <taxon>Cucujiformia</taxon>
        <taxon>Curculionidae</taxon>
        <taxon>Scolytinae</taxon>
        <taxon>Hypothenemus</taxon>
    </lineage>
</organism>
<name>A0ABD1F683_HYPHA</name>
<gene>
    <name evidence="18" type="ORF">ABEB36_002575</name>
</gene>
<dbReference type="Gene3D" id="1.20.120.550">
    <property type="entry name" value="Membrane associated eicosanoid/glutathione metabolism-like domain"/>
    <property type="match status" value="1"/>
</dbReference>
<dbReference type="Proteomes" id="UP001566132">
    <property type="component" value="Unassembled WGS sequence"/>
</dbReference>
<evidence type="ECO:0000256" key="11">
    <source>
        <dbReference type="ARBA" id="ARBA00022990"/>
    </source>
</evidence>
<evidence type="ECO:0000256" key="3">
    <source>
        <dbReference type="ARBA" id="ARBA00004477"/>
    </source>
</evidence>
<dbReference type="InterPro" id="IPR001129">
    <property type="entry name" value="Membr-assoc_MAPEG"/>
</dbReference>
<sequence>MAEIVYHTLIEQPVFRTYVFYVAILSLKLLAMSVLTSIQRFKHSAFANPEDAGPRKLKVNVNENVERVRRAHLNDLENIPIFFVVALIYLTTNPPVFLATMLIRLFTISRFIHSFVYAVVVLPQPSRALSFAVGYFITGYMAVNSIFYYLL</sequence>
<evidence type="ECO:0000256" key="12">
    <source>
        <dbReference type="ARBA" id="ARBA00023128"/>
    </source>
</evidence>
<feature type="transmembrane region" description="Helical" evidence="17">
    <location>
        <begin position="76"/>
        <end position="92"/>
    </location>
</feature>
<dbReference type="InterPro" id="IPR040162">
    <property type="entry name" value="MGST1-like"/>
</dbReference>
<reference evidence="18 19" key="1">
    <citation type="submission" date="2024-05" db="EMBL/GenBank/DDBJ databases">
        <title>Genetic variation in Jamaican populations of the coffee berry borer (Hypothenemus hampei).</title>
        <authorList>
            <person name="Errbii M."/>
            <person name="Myrie A."/>
        </authorList>
    </citation>
    <scope>NUCLEOTIDE SEQUENCE [LARGE SCALE GENOMIC DNA]</scope>
    <source>
        <strain evidence="18">JA-Hopewell-2020-01-JO</strain>
        <tissue evidence="18">Whole body</tissue>
    </source>
</reference>
<keyword evidence="8" id="KW-1000">Mitochondrion outer membrane</keyword>
<evidence type="ECO:0000256" key="4">
    <source>
        <dbReference type="ARBA" id="ARBA00010459"/>
    </source>
</evidence>
<keyword evidence="13 17" id="KW-0472">Membrane</keyword>
<dbReference type="FunFam" id="1.20.120.550:FF:000002">
    <property type="entry name" value="Microsomal glutathione S-transferase 1"/>
    <property type="match status" value="1"/>
</dbReference>
<keyword evidence="7 17" id="KW-0812">Transmembrane</keyword>
<comment type="caution">
    <text evidence="18">The sequence shown here is derived from an EMBL/GenBank/DDBJ whole genome shotgun (WGS) entry which is preliminary data.</text>
</comment>
<proteinExistence type="inferred from homology"/>
<evidence type="ECO:0000256" key="17">
    <source>
        <dbReference type="SAM" id="Phobius"/>
    </source>
</evidence>
<keyword evidence="12" id="KW-0496">Mitochondrion</keyword>
<keyword evidence="11" id="KW-0007">Acetylation</keyword>
<dbReference type="GO" id="GO:0005741">
    <property type="term" value="C:mitochondrial outer membrane"/>
    <property type="evidence" value="ECO:0007669"/>
    <property type="project" value="UniProtKB-SubCell"/>
</dbReference>
<evidence type="ECO:0000256" key="16">
    <source>
        <dbReference type="ARBA" id="ARBA00049385"/>
    </source>
</evidence>
<evidence type="ECO:0000256" key="1">
    <source>
        <dbReference type="ARBA" id="ARBA00003701"/>
    </source>
</evidence>
<evidence type="ECO:0000256" key="14">
    <source>
        <dbReference type="ARBA" id="ARBA00038540"/>
    </source>
</evidence>
<evidence type="ECO:0000313" key="19">
    <source>
        <dbReference type="Proteomes" id="UP001566132"/>
    </source>
</evidence>
<comment type="similarity">
    <text evidence="4">Belongs to the MAPEG family.</text>
</comment>
<feature type="transmembrane region" description="Helical" evidence="17">
    <location>
        <begin position="129"/>
        <end position="150"/>
    </location>
</feature>
<evidence type="ECO:0000256" key="5">
    <source>
        <dbReference type="ARBA" id="ARBA00012452"/>
    </source>
</evidence>
<evidence type="ECO:0000256" key="7">
    <source>
        <dbReference type="ARBA" id="ARBA00022692"/>
    </source>
</evidence>
<comment type="subcellular location">
    <subcellularLocation>
        <location evidence="3">Endoplasmic reticulum membrane</location>
        <topology evidence="3">Multi-pass membrane protein</topology>
    </subcellularLocation>
    <subcellularLocation>
        <location evidence="2">Mitochondrion outer membrane</location>
    </subcellularLocation>
</comment>
<keyword evidence="9" id="KW-0256">Endoplasmic reticulum</keyword>
<evidence type="ECO:0000256" key="8">
    <source>
        <dbReference type="ARBA" id="ARBA00022787"/>
    </source>
</evidence>
<keyword evidence="10 17" id="KW-1133">Transmembrane helix</keyword>
<dbReference type="EC" id="2.5.1.18" evidence="5"/>
<dbReference type="SUPFAM" id="SSF161084">
    <property type="entry name" value="MAPEG domain-like"/>
    <property type="match status" value="1"/>
</dbReference>
<dbReference type="GO" id="GO:0005789">
    <property type="term" value="C:endoplasmic reticulum membrane"/>
    <property type="evidence" value="ECO:0007669"/>
    <property type="project" value="UniProtKB-SubCell"/>
</dbReference>
<comment type="function">
    <text evidence="1">Conjugation of reduced glutathione to a wide number of exogenous and endogenous hydrophobic electrophiles.</text>
</comment>
<comment type="catalytic activity">
    <reaction evidence="16">
        <text>RX + glutathione = an S-substituted glutathione + a halide anion + H(+)</text>
        <dbReference type="Rhea" id="RHEA:16437"/>
        <dbReference type="ChEBI" id="CHEBI:15378"/>
        <dbReference type="ChEBI" id="CHEBI:16042"/>
        <dbReference type="ChEBI" id="CHEBI:17792"/>
        <dbReference type="ChEBI" id="CHEBI:57925"/>
        <dbReference type="ChEBI" id="CHEBI:90779"/>
        <dbReference type="EC" id="2.5.1.18"/>
    </reaction>
    <physiologicalReaction direction="left-to-right" evidence="16">
        <dbReference type="Rhea" id="RHEA:16438"/>
    </physiologicalReaction>
</comment>
<feature type="transmembrane region" description="Helical" evidence="17">
    <location>
        <begin position="18"/>
        <end position="38"/>
    </location>
</feature>
<dbReference type="AlphaFoldDB" id="A0ABD1F683"/>
<accession>A0ABD1F683</accession>
<dbReference type="PANTHER" id="PTHR10689:SF6">
    <property type="entry name" value="MICROSOMAL GLUTATHIONE S-TRANSFERASE 1"/>
    <property type="match status" value="1"/>
</dbReference>
<dbReference type="Pfam" id="PF01124">
    <property type="entry name" value="MAPEG"/>
    <property type="match status" value="1"/>
</dbReference>
<protein>
    <recommendedName>
        <fullName evidence="15">Microsomal glutathione S-transferase 1</fullName>
        <ecNumber evidence="5">2.5.1.18</ecNumber>
    </recommendedName>
</protein>